<feature type="binding site" evidence="5">
    <location>
        <position position="262"/>
    </location>
    <ligand>
        <name>(2E)-4-hydroxy-3-methylbut-2-enyl diphosphate</name>
        <dbReference type="ChEBI" id="CHEBI:128753"/>
    </ligand>
</feature>
<feature type="binding site" evidence="5">
    <location>
        <position position="163"/>
    </location>
    <ligand>
        <name>(2E)-4-hydroxy-3-methylbut-2-enyl diphosphate</name>
        <dbReference type="ChEBI" id="CHEBI:128753"/>
    </ligand>
</feature>
<feature type="binding site" evidence="5">
    <location>
        <position position="191"/>
    </location>
    <ligand>
        <name>[4Fe-4S] cluster</name>
        <dbReference type="ChEBI" id="CHEBI:49883"/>
    </ligand>
</feature>
<dbReference type="Pfam" id="PF02401">
    <property type="entry name" value="LYTB"/>
    <property type="match status" value="1"/>
</dbReference>
<feature type="binding site" evidence="5">
    <location>
        <position position="219"/>
    </location>
    <ligand>
        <name>isopentenyl diphosphate</name>
        <dbReference type="ChEBI" id="CHEBI:128769"/>
    </ligand>
</feature>
<dbReference type="Gene3D" id="3.40.1010.20">
    <property type="entry name" value="4-hydroxy-3-methylbut-2-enyl diphosphate reductase, catalytic domain"/>
    <property type="match status" value="2"/>
</dbReference>
<feature type="binding site" evidence="5">
    <location>
        <position position="40"/>
    </location>
    <ligand>
        <name>dimethylallyl diphosphate</name>
        <dbReference type="ChEBI" id="CHEBI:57623"/>
    </ligand>
</feature>
<keyword evidence="1 5" id="KW-0004">4Fe-4S</keyword>
<evidence type="ECO:0000256" key="4">
    <source>
        <dbReference type="ARBA" id="ARBA00023014"/>
    </source>
</evidence>
<comment type="cofactor">
    <cofactor evidence="5">
        <name>[4Fe-4S] cluster</name>
        <dbReference type="ChEBI" id="CHEBI:49883"/>
    </cofactor>
    <text evidence="5">Binds 1 [4Fe-4S] cluster per subunit.</text>
</comment>
<feature type="binding site" evidence="5">
    <location>
        <position position="262"/>
    </location>
    <ligand>
        <name>isopentenyl diphosphate</name>
        <dbReference type="ChEBI" id="CHEBI:128769"/>
    </ligand>
</feature>
<reference evidence="6" key="2">
    <citation type="submission" date="2022-06" db="EMBL/GenBank/DDBJ databases">
        <title>Thermospira aquatica gen. nov., sp. nov.</title>
        <authorList>
            <person name="Ben Ali Gam Z."/>
            <person name="Labat M."/>
        </authorList>
    </citation>
    <scope>NUCLEOTIDE SEQUENCE</scope>
    <source>
        <strain evidence="6">F1F22</strain>
    </source>
</reference>
<comment type="function">
    <text evidence="5">Catalyzes the conversion of 1-hydroxy-2-methyl-2-(E)-butenyl 4-diphosphate (HMBPP) into a mixture of isopentenyl diphosphate (IPP) and dimethylallyl diphosphate (DMAPP). Acts in the terminal step of the DOXP/MEP pathway for isoprenoid precursor biosynthesis.</text>
</comment>
<feature type="binding site" evidence="5">
    <location>
        <position position="72"/>
    </location>
    <ligand>
        <name>dimethylallyl diphosphate</name>
        <dbReference type="ChEBI" id="CHEBI:57623"/>
    </ligand>
</feature>
<dbReference type="Gene3D" id="3.40.50.11270">
    <property type="match status" value="1"/>
</dbReference>
<feature type="binding site" evidence="5">
    <location>
        <position position="72"/>
    </location>
    <ligand>
        <name>isopentenyl diphosphate</name>
        <dbReference type="ChEBI" id="CHEBI:128769"/>
    </ligand>
</feature>
<dbReference type="RefSeq" id="WP_271435337.1">
    <property type="nucleotide sequence ID" value="NZ_CP073355.1"/>
</dbReference>
<feature type="binding site" evidence="5">
    <location>
        <position position="221"/>
    </location>
    <ligand>
        <name>dimethylallyl diphosphate</name>
        <dbReference type="ChEBI" id="CHEBI:57623"/>
    </ligand>
</feature>
<sequence>MKVILAKEYGFCFGVRRVLKILDEQLAQNKEVFSIGEIIHNHVVIERYREKGVRFVEKPTEVEEGVGVVRAHGLPQSMISEAEHFGREIIDGTCAFVRHISKIIQKEREIHPDFSIYLVGEPEHPEVIAATADLNGMVKVIDYRTFDPVQFRVPPRAVLLSQTTLEEDVFIKIAGYFIREGQEVFVYNTICPSTRKRQRAARELAQQVDAVVVLGGKKSSNTRRLYEICQAIKPSFLVERIFEIPVEELKKYEVVGVTAGASTPDEVIQEALHYLQNL</sequence>
<comment type="catalytic activity">
    <reaction evidence="5">
        <text>dimethylallyl diphosphate + 2 oxidized [2Fe-2S]-[ferredoxin] + H2O = (2E)-4-hydroxy-3-methylbut-2-enyl diphosphate + 2 reduced [2Fe-2S]-[ferredoxin] + 2 H(+)</text>
        <dbReference type="Rhea" id="RHEA:24825"/>
        <dbReference type="Rhea" id="RHEA-COMP:10000"/>
        <dbReference type="Rhea" id="RHEA-COMP:10001"/>
        <dbReference type="ChEBI" id="CHEBI:15377"/>
        <dbReference type="ChEBI" id="CHEBI:15378"/>
        <dbReference type="ChEBI" id="CHEBI:33737"/>
        <dbReference type="ChEBI" id="CHEBI:33738"/>
        <dbReference type="ChEBI" id="CHEBI:57623"/>
        <dbReference type="ChEBI" id="CHEBI:128753"/>
        <dbReference type="EC" id="1.17.7.4"/>
    </reaction>
</comment>
<comment type="pathway">
    <text evidence="5">Isoprenoid biosynthesis; dimethylallyl diphosphate biosynthesis; dimethylallyl diphosphate from (2E)-4-hydroxy-3-methylbutenyl diphosphate: step 1/1.</text>
</comment>
<dbReference type="HAMAP" id="MF_00191">
    <property type="entry name" value="IspH"/>
    <property type="match status" value="1"/>
</dbReference>
<feature type="binding site" evidence="5">
    <location>
        <position position="40"/>
    </location>
    <ligand>
        <name>(2E)-4-hydroxy-3-methylbut-2-enyl diphosphate</name>
        <dbReference type="ChEBI" id="CHEBI:128753"/>
    </ligand>
</feature>
<evidence type="ECO:0000256" key="2">
    <source>
        <dbReference type="ARBA" id="ARBA00022723"/>
    </source>
</evidence>
<feature type="binding site" evidence="5">
    <location>
        <position position="12"/>
    </location>
    <ligand>
        <name>[4Fe-4S] cluster</name>
        <dbReference type="ChEBI" id="CHEBI:49883"/>
    </ligand>
</feature>
<evidence type="ECO:0000313" key="6">
    <source>
        <dbReference type="EMBL" id="URA10204.1"/>
    </source>
</evidence>
<organism evidence="6 7">
    <name type="scientific">Thermospira aquatica</name>
    <dbReference type="NCBI Taxonomy" id="2828656"/>
    <lineage>
        <taxon>Bacteria</taxon>
        <taxon>Pseudomonadati</taxon>
        <taxon>Spirochaetota</taxon>
        <taxon>Spirochaetia</taxon>
        <taxon>Brevinematales</taxon>
        <taxon>Thermospiraceae</taxon>
        <taxon>Thermospira</taxon>
    </lineage>
</organism>
<evidence type="ECO:0000256" key="3">
    <source>
        <dbReference type="ARBA" id="ARBA00023004"/>
    </source>
</evidence>
<evidence type="ECO:0000256" key="1">
    <source>
        <dbReference type="ARBA" id="ARBA00022485"/>
    </source>
</evidence>
<keyword evidence="7" id="KW-1185">Reference proteome</keyword>
<feature type="binding site" evidence="5">
    <location>
        <position position="220"/>
    </location>
    <ligand>
        <name>(2E)-4-hydroxy-3-methylbut-2-enyl diphosphate</name>
        <dbReference type="ChEBI" id="CHEBI:128753"/>
    </ligand>
</feature>
<feature type="active site" description="Proton donor" evidence="5">
    <location>
        <position position="126"/>
    </location>
</feature>
<feature type="binding site" evidence="5">
    <location>
        <position position="124"/>
    </location>
    <ligand>
        <name>(2E)-4-hydroxy-3-methylbut-2-enyl diphosphate</name>
        <dbReference type="ChEBI" id="CHEBI:128753"/>
    </ligand>
</feature>
<feature type="binding site" evidence="5">
    <location>
        <position position="219"/>
    </location>
    <ligand>
        <name>(2E)-4-hydroxy-3-methylbut-2-enyl diphosphate</name>
        <dbReference type="ChEBI" id="CHEBI:128753"/>
    </ligand>
</feature>
<dbReference type="NCBIfam" id="TIGR00216">
    <property type="entry name" value="ispH_lytB"/>
    <property type="match status" value="1"/>
</dbReference>
<comment type="similarity">
    <text evidence="5">Belongs to the IspH family.</text>
</comment>
<dbReference type="GO" id="GO:0019288">
    <property type="term" value="P:isopentenyl diphosphate biosynthetic process, methylerythritol 4-phosphate pathway"/>
    <property type="evidence" value="ECO:0007669"/>
    <property type="project" value="UniProtKB-UniRule"/>
</dbReference>
<keyword evidence="2 5" id="KW-0479">Metal-binding</keyword>
<dbReference type="AlphaFoldDB" id="A0AAX3BD82"/>
<dbReference type="InterPro" id="IPR003451">
    <property type="entry name" value="LytB/IspH"/>
</dbReference>
<gene>
    <name evidence="5 6" type="primary">ispH</name>
    <name evidence="6" type="ORF">KDW03_12110</name>
</gene>
<comment type="catalytic activity">
    <reaction evidence="5">
        <text>isopentenyl diphosphate + 2 oxidized [2Fe-2S]-[ferredoxin] + H2O = (2E)-4-hydroxy-3-methylbut-2-enyl diphosphate + 2 reduced [2Fe-2S]-[ferredoxin] + 2 H(+)</text>
        <dbReference type="Rhea" id="RHEA:24488"/>
        <dbReference type="Rhea" id="RHEA-COMP:10000"/>
        <dbReference type="Rhea" id="RHEA-COMP:10001"/>
        <dbReference type="ChEBI" id="CHEBI:15377"/>
        <dbReference type="ChEBI" id="CHEBI:15378"/>
        <dbReference type="ChEBI" id="CHEBI:33737"/>
        <dbReference type="ChEBI" id="CHEBI:33738"/>
        <dbReference type="ChEBI" id="CHEBI:128753"/>
        <dbReference type="ChEBI" id="CHEBI:128769"/>
        <dbReference type="EC" id="1.17.7.4"/>
    </reaction>
</comment>
<dbReference type="GO" id="GO:0050992">
    <property type="term" value="P:dimethylallyl diphosphate biosynthetic process"/>
    <property type="evidence" value="ECO:0007669"/>
    <property type="project" value="UniProtKB-UniRule"/>
</dbReference>
<feature type="binding site" evidence="5">
    <location>
        <position position="72"/>
    </location>
    <ligand>
        <name>(2E)-4-hydroxy-3-methylbut-2-enyl diphosphate</name>
        <dbReference type="ChEBI" id="CHEBI:128753"/>
    </ligand>
</feature>
<feature type="binding site" evidence="5">
    <location>
        <position position="124"/>
    </location>
    <ligand>
        <name>isopentenyl diphosphate</name>
        <dbReference type="ChEBI" id="CHEBI:128769"/>
    </ligand>
</feature>
<feature type="binding site" evidence="5">
    <location>
        <position position="262"/>
    </location>
    <ligand>
        <name>dimethylallyl diphosphate</name>
        <dbReference type="ChEBI" id="CHEBI:57623"/>
    </ligand>
</feature>
<feature type="binding site" evidence="5">
    <location>
        <position position="219"/>
    </location>
    <ligand>
        <name>dimethylallyl diphosphate</name>
        <dbReference type="ChEBI" id="CHEBI:57623"/>
    </ligand>
</feature>
<proteinExistence type="inferred from homology"/>
<feature type="binding site" evidence="5">
    <location>
        <position position="221"/>
    </location>
    <ligand>
        <name>(2E)-4-hydroxy-3-methylbut-2-enyl diphosphate</name>
        <dbReference type="ChEBI" id="CHEBI:128753"/>
    </ligand>
</feature>
<evidence type="ECO:0000313" key="7">
    <source>
        <dbReference type="Proteomes" id="UP001056539"/>
    </source>
</evidence>
<feature type="binding site" evidence="5">
    <location>
        <position position="40"/>
    </location>
    <ligand>
        <name>isopentenyl diphosphate</name>
        <dbReference type="ChEBI" id="CHEBI:128769"/>
    </ligand>
</feature>
<feature type="binding site" evidence="5">
    <location>
        <position position="220"/>
    </location>
    <ligand>
        <name>dimethylallyl diphosphate</name>
        <dbReference type="ChEBI" id="CHEBI:57623"/>
    </ligand>
</feature>
<keyword evidence="4 5" id="KW-0411">Iron-sulfur</keyword>
<dbReference type="GO" id="GO:0016114">
    <property type="term" value="P:terpenoid biosynthetic process"/>
    <property type="evidence" value="ECO:0007669"/>
    <property type="project" value="UniProtKB-UniRule"/>
</dbReference>
<feature type="binding site" evidence="5">
    <location>
        <position position="221"/>
    </location>
    <ligand>
        <name>isopentenyl diphosphate</name>
        <dbReference type="ChEBI" id="CHEBI:128769"/>
    </ligand>
</feature>
<dbReference type="EC" id="1.17.7.4" evidence="5"/>
<dbReference type="GO" id="GO:0051745">
    <property type="term" value="F:4-hydroxy-3-methylbut-2-enyl diphosphate reductase activity"/>
    <property type="evidence" value="ECO:0007669"/>
    <property type="project" value="UniProtKB-UniRule"/>
</dbReference>
<keyword evidence="3 5" id="KW-0408">Iron</keyword>
<protein>
    <recommendedName>
        <fullName evidence="5">4-hydroxy-3-methylbut-2-enyl diphosphate reductase</fullName>
        <shortName evidence="5">HMBPP reductase</shortName>
        <ecNumber evidence="5">1.17.7.4</ecNumber>
    </recommendedName>
</protein>
<keyword evidence="5" id="KW-0414">Isoprene biosynthesis</keyword>
<dbReference type="GO" id="GO:0051539">
    <property type="term" value="F:4 iron, 4 sulfur cluster binding"/>
    <property type="evidence" value="ECO:0007669"/>
    <property type="project" value="UniProtKB-UniRule"/>
</dbReference>
<name>A0AAX3BD82_9SPIR</name>
<dbReference type="Proteomes" id="UP001056539">
    <property type="component" value="Chromosome"/>
</dbReference>
<dbReference type="PANTHER" id="PTHR30426">
    <property type="entry name" value="4-HYDROXY-3-METHYLBUT-2-ENYL DIPHOSPHATE REDUCTASE"/>
    <property type="match status" value="1"/>
</dbReference>
<comment type="pathway">
    <text evidence="5">Isoprenoid biosynthesis; isopentenyl diphosphate biosynthesis via DXP pathway; isopentenyl diphosphate from 1-deoxy-D-xylulose 5-phosphate: step 6/6.</text>
</comment>
<accession>A0AAX3BD82</accession>
<feature type="binding site" evidence="5">
    <location>
        <position position="220"/>
    </location>
    <ligand>
        <name>isopentenyl diphosphate</name>
        <dbReference type="ChEBI" id="CHEBI:128769"/>
    </ligand>
</feature>
<keyword evidence="5 6" id="KW-0560">Oxidoreductase</keyword>
<feature type="binding site" evidence="5">
    <location>
        <position position="94"/>
    </location>
    <ligand>
        <name>[4Fe-4S] cluster</name>
        <dbReference type="ChEBI" id="CHEBI:49883"/>
    </ligand>
</feature>
<dbReference type="CDD" id="cd13944">
    <property type="entry name" value="lytB_ispH"/>
    <property type="match status" value="1"/>
</dbReference>
<reference evidence="6" key="1">
    <citation type="submission" date="2021-04" db="EMBL/GenBank/DDBJ databases">
        <authorList>
            <person name="Postec A."/>
        </authorList>
    </citation>
    <scope>NUCLEOTIDE SEQUENCE</scope>
    <source>
        <strain evidence="6">F1F22</strain>
    </source>
</reference>
<dbReference type="GO" id="GO:0046872">
    <property type="term" value="F:metal ion binding"/>
    <property type="evidence" value="ECO:0007669"/>
    <property type="project" value="UniProtKB-KW"/>
</dbReference>
<dbReference type="EMBL" id="CP073355">
    <property type="protein sequence ID" value="URA10204.1"/>
    <property type="molecule type" value="Genomic_DNA"/>
</dbReference>
<dbReference type="PANTHER" id="PTHR30426:SF0">
    <property type="entry name" value="4-HYDROXY-3-METHYLBUT-2-ENYL DIPHOSPHATE REDUCTASE"/>
    <property type="match status" value="1"/>
</dbReference>
<feature type="binding site" evidence="5">
    <location>
        <position position="124"/>
    </location>
    <ligand>
        <name>dimethylallyl diphosphate</name>
        <dbReference type="ChEBI" id="CHEBI:57623"/>
    </ligand>
</feature>
<dbReference type="KEGG" id="taqu:KDW03_12110"/>
<evidence type="ECO:0000256" key="5">
    <source>
        <dbReference type="HAMAP-Rule" id="MF_00191"/>
    </source>
</evidence>